<sequence length="135" mass="14971">MPDVYRAAGKDMNIRKTGCCVDCDAELYEIPQVHTKGPYTGHPMRLGAPLDGGLAITFLLMDGTLCDLSLCAECGPAAEGNLPRIWRKVMNSMVYEQEHTGEGDYKQLNLTLAANPPLGVLYTRTLKDKWRDRLV</sequence>
<reference evidence="1" key="1">
    <citation type="journal article" date="2015" name="Nature">
        <title>Complex archaea that bridge the gap between prokaryotes and eukaryotes.</title>
        <authorList>
            <person name="Spang A."/>
            <person name="Saw J.H."/>
            <person name="Jorgensen S.L."/>
            <person name="Zaremba-Niedzwiedzka K."/>
            <person name="Martijn J."/>
            <person name="Lind A.E."/>
            <person name="van Eijk R."/>
            <person name="Schleper C."/>
            <person name="Guy L."/>
            <person name="Ettema T.J."/>
        </authorList>
    </citation>
    <scope>NUCLEOTIDE SEQUENCE</scope>
</reference>
<accession>A0A0F9BYH2</accession>
<proteinExistence type="predicted"/>
<dbReference type="AlphaFoldDB" id="A0A0F9BYH2"/>
<evidence type="ECO:0000313" key="1">
    <source>
        <dbReference type="EMBL" id="KKL26934.1"/>
    </source>
</evidence>
<comment type="caution">
    <text evidence="1">The sequence shown here is derived from an EMBL/GenBank/DDBJ whole genome shotgun (WGS) entry which is preliminary data.</text>
</comment>
<dbReference type="EMBL" id="LAZR01035655">
    <property type="protein sequence ID" value="KKL26934.1"/>
    <property type="molecule type" value="Genomic_DNA"/>
</dbReference>
<protein>
    <submittedName>
        <fullName evidence="1">Uncharacterized protein</fullName>
    </submittedName>
</protein>
<name>A0A0F9BYH2_9ZZZZ</name>
<organism evidence="1">
    <name type="scientific">marine sediment metagenome</name>
    <dbReference type="NCBI Taxonomy" id="412755"/>
    <lineage>
        <taxon>unclassified sequences</taxon>
        <taxon>metagenomes</taxon>
        <taxon>ecological metagenomes</taxon>
    </lineage>
</organism>
<gene>
    <name evidence="1" type="ORF">LCGC14_2390280</name>
</gene>